<keyword evidence="1" id="KW-0472">Membrane</keyword>
<comment type="caution">
    <text evidence="2">The sequence shown here is derived from an EMBL/GenBank/DDBJ whole genome shotgun (WGS) entry which is preliminary data.</text>
</comment>
<evidence type="ECO:0000313" key="2">
    <source>
        <dbReference type="EMBL" id="KRO14616.1"/>
    </source>
</evidence>
<reference evidence="2 3" key="1">
    <citation type="journal article" date="2015" name="Genome Announc.">
        <title>Expanding the biotechnology potential of lactobacilli through comparative genomics of 213 strains and associated genera.</title>
        <authorList>
            <person name="Sun Z."/>
            <person name="Harris H.M."/>
            <person name="McCann A."/>
            <person name="Guo C."/>
            <person name="Argimon S."/>
            <person name="Zhang W."/>
            <person name="Yang X."/>
            <person name="Jeffery I.B."/>
            <person name="Cooney J.C."/>
            <person name="Kagawa T.F."/>
            <person name="Liu W."/>
            <person name="Song Y."/>
            <person name="Salvetti E."/>
            <person name="Wrobel A."/>
            <person name="Rasinkangas P."/>
            <person name="Parkhill J."/>
            <person name="Rea M.C."/>
            <person name="O'Sullivan O."/>
            <person name="Ritari J."/>
            <person name="Douillard F.P."/>
            <person name="Paul Ross R."/>
            <person name="Yang R."/>
            <person name="Briner A.E."/>
            <person name="Felis G.E."/>
            <person name="de Vos W.M."/>
            <person name="Barrangou R."/>
            <person name="Klaenhammer T.R."/>
            <person name="Caufield P.W."/>
            <person name="Cui Y."/>
            <person name="Zhang H."/>
            <person name="O'Toole P.W."/>
        </authorList>
    </citation>
    <scope>NUCLEOTIDE SEQUENCE [LARGE SCALE GENOMIC DNA]</scope>
    <source>
        <strain evidence="2 3">LMG 26013</strain>
    </source>
</reference>
<sequence>MYLASVTINTTTFFSYYPHRVATIIQLLTAGLMLAKIVFFDELTTKQIMAEMGLLSLVLIVTLISSAHYLVTTVLLVMAARGVKFRRILKVYLWVVGGILLVAFVAAMLGIIKNITFVTEDGVRQSFGVVYTTDFAAHIFYLSCVYLYLKARRFELLDLVPVLFGLWVIYHYTHTMTDTIAMIVLIVTFIGYIYRRQLSKIKVTITGLRYHFLALPVITILIVWLTAVFDFNDKILRTLNDLLSTRLALGNNGLLAYGVKLFGQPWIPMNGWGGDRATMFTDGIGEVTYFFIDSSFLNMLISYGLLLTLVIIIGLSFFLFLRTKQNDYLLPTIFLAIAIASAFDQHFLEVTYNVFFLAVFAELPRYRTLIGPRFDRPVVYQREIQ</sequence>
<proteinExistence type="predicted"/>
<dbReference type="EMBL" id="JQCL01000011">
    <property type="protein sequence ID" value="KRO14616.1"/>
    <property type="molecule type" value="Genomic_DNA"/>
</dbReference>
<dbReference type="AlphaFoldDB" id="A0A0R2MLI8"/>
<feature type="transmembrane region" description="Helical" evidence="1">
    <location>
        <begin position="207"/>
        <end position="229"/>
    </location>
</feature>
<feature type="transmembrane region" description="Helical" evidence="1">
    <location>
        <begin position="179"/>
        <end position="195"/>
    </location>
</feature>
<name>A0A0R2MLI8_9LACO</name>
<dbReference type="STRING" id="942150.IV64_GL001016"/>
<keyword evidence="3" id="KW-1185">Reference proteome</keyword>
<feature type="transmembrane region" description="Helical" evidence="1">
    <location>
        <begin position="300"/>
        <end position="321"/>
    </location>
</feature>
<protein>
    <submittedName>
        <fullName evidence="2">Polysaccharide polymerase</fullName>
    </submittedName>
</protein>
<feature type="transmembrane region" description="Helical" evidence="1">
    <location>
        <begin position="52"/>
        <end position="79"/>
    </location>
</feature>
<gene>
    <name evidence="2" type="ORF">IV64_GL001016</name>
</gene>
<evidence type="ECO:0000256" key="1">
    <source>
        <dbReference type="SAM" id="Phobius"/>
    </source>
</evidence>
<evidence type="ECO:0000313" key="3">
    <source>
        <dbReference type="Proteomes" id="UP000051783"/>
    </source>
</evidence>
<organism evidence="2 3">
    <name type="scientific">Lactiplantibacillus xiangfangensis</name>
    <dbReference type="NCBI Taxonomy" id="942150"/>
    <lineage>
        <taxon>Bacteria</taxon>
        <taxon>Bacillati</taxon>
        <taxon>Bacillota</taxon>
        <taxon>Bacilli</taxon>
        <taxon>Lactobacillales</taxon>
        <taxon>Lactobacillaceae</taxon>
        <taxon>Lactiplantibacillus</taxon>
    </lineage>
</organism>
<feature type="transmembrane region" description="Helical" evidence="1">
    <location>
        <begin position="91"/>
        <end position="112"/>
    </location>
</feature>
<feature type="transmembrane region" description="Helical" evidence="1">
    <location>
        <begin position="127"/>
        <end position="149"/>
    </location>
</feature>
<dbReference type="Proteomes" id="UP000051783">
    <property type="component" value="Unassembled WGS sequence"/>
</dbReference>
<keyword evidence="1" id="KW-0812">Transmembrane</keyword>
<feature type="transmembrane region" description="Helical" evidence="1">
    <location>
        <begin position="328"/>
        <end position="344"/>
    </location>
</feature>
<feature type="transmembrane region" description="Helical" evidence="1">
    <location>
        <begin position="21"/>
        <end position="40"/>
    </location>
</feature>
<keyword evidence="1" id="KW-1133">Transmembrane helix</keyword>
<accession>A0A0R2MLI8</accession>
<feature type="transmembrane region" description="Helical" evidence="1">
    <location>
        <begin position="156"/>
        <end position="173"/>
    </location>
</feature>
<dbReference type="PATRIC" id="fig|942150.3.peg.1046"/>